<dbReference type="Proteomes" id="UP001311915">
    <property type="component" value="Unassembled WGS sequence"/>
</dbReference>
<evidence type="ECO:0000313" key="2">
    <source>
        <dbReference type="EMBL" id="KAK4721799.1"/>
    </source>
</evidence>
<protein>
    <submittedName>
        <fullName evidence="2">Uncharacterized protein</fullName>
    </submittedName>
</protein>
<gene>
    <name evidence="2" type="ORF">R3W88_012032</name>
</gene>
<name>A0AAV9L8W0_9SOLN</name>
<dbReference type="EMBL" id="JAWPEI010000007">
    <property type="protein sequence ID" value="KAK4721799.1"/>
    <property type="molecule type" value="Genomic_DNA"/>
</dbReference>
<dbReference type="AlphaFoldDB" id="A0AAV9L8W0"/>
<sequence>MADPPPTKEANFNGEFDGLTIQPLDRTFYSQHMTTTYQENVKDFPMEFPNVNFRTDAIILNESFNDSFPNPTTNDAFQNPCCLPDSLESESGLD</sequence>
<evidence type="ECO:0000313" key="3">
    <source>
        <dbReference type="Proteomes" id="UP001311915"/>
    </source>
</evidence>
<proteinExistence type="predicted"/>
<keyword evidence="3" id="KW-1185">Reference proteome</keyword>
<comment type="caution">
    <text evidence="2">The sequence shown here is derived from an EMBL/GenBank/DDBJ whole genome shotgun (WGS) entry which is preliminary data.</text>
</comment>
<organism evidence="2 3">
    <name type="scientific">Solanum pinnatisectum</name>
    <name type="common">tansyleaf nightshade</name>
    <dbReference type="NCBI Taxonomy" id="50273"/>
    <lineage>
        <taxon>Eukaryota</taxon>
        <taxon>Viridiplantae</taxon>
        <taxon>Streptophyta</taxon>
        <taxon>Embryophyta</taxon>
        <taxon>Tracheophyta</taxon>
        <taxon>Spermatophyta</taxon>
        <taxon>Magnoliopsida</taxon>
        <taxon>eudicotyledons</taxon>
        <taxon>Gunneridae</taxon>
        <taxon>Pentapetalae</taxon>
        <taxon>asterids</taxon>
        <taxon>lamiids</taxon>
        <taxon>Solanales</taxon>
        <taxon>Solanaceae</taxon>
        <taxon>Solanoideae</taxon>
        <taxon>Solaneae</taxon>
        <taxon>Solanum</taxon>
    </lineage>
</organism>
<feature type="region of interest" description="Disordered" evidence="1">
    <location>
        <begin position="70"/>
        <end position="94"/>
    </location>
</feature>
<evidence type="ECO:0000256" key="1">
    <source>
        <dbReference type="SAM" id="MobiDB-lite"/>
    </source>
</evidence>
<reference evidence="2 3" key="1">
    <citation type="submission" date="2023-10" db="EMBL/GenBank/DDBJ databases">
        <title>Genome-Wide Identification Analysis in wild type Solanum Pinnatisectum Reveals Some Genes Defensing Phytophthora Infestans.</title>
        <authorList>
            <person name="Sun C."/>
        </authorList>
    </citation>
    <scope>NUCLEOTIDE SEQUENCE [LARGE SCALE GENOMIC DNA]</scope>
    <source>
        <strain evidence="2">LQN</strain>
        <tissue evidence="2">Leaf</tissue>
    </source>
</reference>
<accession>A0AAV9L8W0</accession>